<dbReference type="PANTHER" id="PTHR24305:SF166">
    <property type="entry name" value="CYTOCHROME P450 12A4, MITOCHONDRIAL-RELATED"/>
    <property type="match status" value="1"/>
</dbReference>
<dbReference type="Pfam" id="PF00067">
    <property type="entry name" value="p450"/>
    <property type="match status" value="2"/>
</dbReference>
<organism evidence="7 8">
    <name type="scientific">Dunaliella salina</name>
    <name type="common">Green alga</name>
    <name type="synonym">Protococcus salinus</name>
    <dbReference type="NCBI Taxonomy" id="3046"/>
    <lineage>
        <taxon>Eukaryota</taxon>
        <taxon>Viridiplantae</taxon>
        <taxon>Chlorophyta</taxon>
        <taxon>core chlorophytes</taxon>
        <taxon>Chlorophyceae</taxon>
        <taxon>CS clade</taxon>
        <taxon>Chlamydomonadales</taxon>
        <taxon>Dunaliellaceae</taxon>
        <taxon>Dunaliella</taxon>
    </lineage>
</organism>
<evidence type="ECO:0000313" key="8">
    <source>
        <dbReference type="Proteomes" id="UP000815325"/>
    </source>
</evidence>
<evidence type="ECO:0000256" key="3">
    <source>
        <dbReference type="ARBA" id="ARBA00022723"/>
    </source>
</evidence>
<comment type="similarity">
    <text evidence="2 5">Belongs to the cytochrome P450 family.</text>
</comment>
<comment type="caution">
    <text evidence="7">The sequence shown here is derived from an EMBL/GenBank/DDBJ whole genome shotgun (WGS) entry which is preliminary data.</text>
</comment>
<sequence length="581" mass="63730">MKALVTCSLFFSAAIIYVLNVISSRSSKRPPSPRGWLPLLGHTPYLLSPSCHLTMRKWANELGSVFLLNILTKPCYVISKADLAARVLSTRGPDRFRKAPQVYDPSLELTFGAPTLFNDCKEDEPYQAFRKGLAPAFSDKSMRAVYPVIRDVAQRLKARWQALALMADPSKQGEALDVSPWMQRCFLDIIGAAGFAKDFNALEGGHSSIFQVVHDAILVYDRRSVQPLEAPLCRLLPMLPIAREANRAMAEVRETFSGFLDEFKARGPPDVNDTRIWAQLMRVKDPQTGGPFPDTLIKGNIAILLIAGYDTSSWTSTWALYDIARSPDCQRRIKRELHEAGLLQVPGQPAARPLEWSDLNLPYFNAVLKESMRLHPVAGIGTVRVAPKNMELEGFPIRKGDLLWVPIDAVHNSVHNFTDPTIFDPARWLPETSNSSDKKASAASSSCPNGTASNGPDQGAAQQTLMPSASSPPQLSSSSTACGCPFAPKATRTGQAGAQSKSMLPFSDGPRNCIGLNFAYASVRTVLLSLLASFWFELGDDLKDHTLVEASQSLVLVVQSGIPIKLHLKQHEAPEQSVRTP</sequence>
<dbReference type="InterPro" id="IPR001128">
    <property type="entry name" value="Cyt_P450"/>
</dbReference>
<keyword evidence="4 5" id="KW-0408">Iron</keyword>
<dbReference type="PRINTS" id="PR00465">
    <property type="entry name" value="EP450IV"/>
</dbReference>
<dbReference type="PRINTS" id="PR00385">
    <property type="entry name" value="P450"/>
</dbReference>
<keyword evidence="8" id="KW-1185">Reference proteome</keyword>
<dbReference type="SUPFAM" id="SSF48264">
    <property type="entry name" value="Cytochrome P450"/>
    <property type="match status" value="1"/>
</dbReference>
<feature type="compositionally biased region" description="Low complexity" evidence="6">
    <location>
        <begin position="467"/>
        <end position="479"/>
    </location>
</feature>
<protein>
    <submittedName>
        <fullName evidence="7">Cytochrome P450</fullName>
    </submittedName>
</protein>
<feature type="compositionally biased region" description="Polar residues" evidence="6">
    <location>
        <begin position="447"/>
        <end position="466"/>
    </location>
</feature>
<comment type="cofactor">
    <cofactor evidence="1">
        <name>heme</name>
        <dbReference type="ChEBI" id="CHEBI:30413"/>
    </cofactor>
</comment>
<name>A0ABQ7GYU2_DUNSA</name>
<evidence type="ECO:0000256" key="2">
    <source>
        <dbReference type="ARBA" id="ARBA00010617"/>
    </source>
</evidence>
<dbReference type="EMBL" id="MU069533">
    <property type="protein sequence ID" value="KAF5839758.1"/>
    <property type="molecule type" value="Genomic_DNA"/>
</dbReference>
<evidence type="ECO:0000256" key="6">
    <source>
        <dbReference type="SAM" id="MobiDB-lite"/>
    </source>
</evidence>
<dbReference type="Gene3D" id="1.10.630.10">
    <property type="entry name" value="Cytochrome P450"/>
    <property type="match status" value="1"/>
</dbReference>
<dbReference type="InterPro" id="IPR017972">
    <property type="entry name" value="Cyt_P450_CS"/>
</dbReference>
<gene>
    <name evidence="7" type="ORF">DUNSADRAFT_18636</name>
</gene>
<keyword evidence="5" id="KW-0349">Heme</keyword>
<keyword evidence="3 5" id="KW-0479">Metal-binding</keyword>
<evidence type="ECO:0000256" key="1">
    <source>
        <dbReference type="ARBA" id="ARBA00001971"/>
    </source>
</evidence>
<dbReference type="InterPro" id="IPR002403">
    <property type="entry name" value="Cyt_P450_E_grp-IV"/>
</dbReference>
<evidence type="ECO:0000256" key="5">
    <source>
        <dbReference type="RuleBase" id="RU000461"/>
    </source>
</evidence>
<dbReference type="Proteomes" id="UP000815325">
    <property type="component" value="Unassembled WGS sequence"/>
</dbReference>
<keyword evidence="5" id="KW-0560">Oxidoreductase</keyword>
<feature type="region of interest" description="Disordered" evidence="6">
    <location>
        <begin position="428"/>
        <end position="480"/>
    </location>
</feature>
<dbReference type="InterPro" id="IPR036396">
    <property type="entry name" value="Cyt_P450_sf"/>
</dbReference>
<keyword evidence="5" id="KW-0503">Monooxygenase</keyword>
<dbReference type="PANTHER" id="PTHR24305">
    <property type="entry name" value="CYTOCHROME P450"/>
    <property type="match status" value="1"/>
</dbReference>
<reference evidence="7" key="1">
    <citation type="submission" date="2017-08" db="EMBL/GenBank/DDBJ databases">
        <authorList>
            <person name="Polle J.E."/>
            <person name="Barry K."/>
            <person name="Cushman J."/>
            <person name="Schmutz J."/>
            <person name="Tran D."/>
            <person name="Hathwaick L.T."/>
            <person name="Yim W.C."/>
            <person name="Jenkins J."/>
            <person name="Mckie-Krisberg Z.M."/>
            <person name="Prochnik S."/>
            <person name="Lindquist E."/>
            <person name="Dockter R.B."/>
            <person name="Adam C."/>
            <person name="Molina H."/>
            <person name="Bunkerborg J."/>
            <person name="Jin E."/>
            <person name="Buchheim M."/>
            <person name="Magnuson J."/>
        </authorList>
    </citation>
    <scope>NUCLEOTIDE SEQUENCE</scope>
    <source>
        <strain evidence="7">CCAP 19/18</strain>
    </source>
</reference>
<proteinExistence type="inferred from homology"/>
<dbReference type="PROSITE" id="PS00086">
    <property type="entry name" value="CYTOCHROME_P450"/>
    <property type="match status" value="1"/>
</dbReference>
<evidence type="ECO:0000256" key="4">
    <source>
        <dbReference type="ARBA" id="ARBA00023004"/>
    </source>
</evidence>
<accession>A0ABQ7GYU2</accession>
<evidence type="ECO:0000313" key="7">
    <source>
        <dbReference type="EMBL" id="KAF5839758.1"/>
    </source>
</evidence>
<dbReference type="InterPro" id="IPR050121">
    <property type="entry name" value="Cytochrome_P450_monoxygenase"/>
</dbReference>